<evidence type="ECO:0000313" key="3">
    <source>
        <dbReference type="EMBL" id="TDD18535.1"/>
    </source>
</evidence>
<organism evidence="3 4">
    <name type="scientific">Kribbella turkmenica</name>
    <dbReference type="NCBI Taxonomy" id="2530375"/>
    <lineage>
        <taxon>Bacteria</taxon>
        <taxon>Bacillati</taxon>
        <taxon>Actinomycetota</taxon>
        <taxon>Actinomycetes</taxon>
        <taxon>Propionibacteriales</taxon>
        <taxon>Kribbellaceae</taxon>
        <taxon>Kribbella</taxon>
    </lineage>
</organism>
<keyword evidence="2" id="KW-0812">Transmembrane</keyword>
<evidence type="ECO:0000256" key="1">
    <source>
        <dbReference type="SAM" id="MobiDB-lite"/>
    </source>
</evidence>
<feature type="region of interest" description="Disordered" evidence="1">
    <location>
        <begin position="1"/>
        <end position="46"/>
    </location>
</feature>
<reference evidence="3 4" key="1">
    <citation type="submission" date="2019-02" db="EMBL/GenBank/DDBJ databases">
        <title>Draft genome sequences of novel Actinobacteria.</title>
        <authorList>
            <person name="Sahin N."/>
            <person name="Ay H."/>
            <person name="Saygin H."/>
        </authorList>
    </citation>
    <scope>NUCLEOTIDE SEQUENCE [LARGE SCALE GENOMIC DNA]</scope>
    <source>
        <strain evidence="3 4">16K104</strain>
    </source>
</reference>
<proteinExistence type="predicted"/>
<dbReference type="OrthoDB" id="3831430at2"/>
<name>A0A4R4WPX4_9ACTN</name>
<dbReference type="EMBL" id="SMKR01000131">
    <property type="protein sequence ID" value="TDD18535.1"/>
    <property type="molecule type" value="Genomic_DNA"/>
</dbReference>
<protein>
    <submittedName>
        <fullName evidence="3">Uncharacterized protein</fullName>
    </submittedName>
</protein>
<dbReference type="AlphaFoldDB" id="A0A4R4WPX4"/>
<keyword evidence="2" id="KW-1133">Transmembrane helix</keyword>
<keyword evidence="4" id="KW-1185">Reference proteome</keyword>
<gene>
    <name evidence="3" type="ORF">E1218_25880</name>
</gene>
<comment type="caution">
    <text evidence="3">The sequence shown here is derived from an EMBL/GenBank/DDBJ whole genome shotgun (WGS) entry which is preliminary data.</text>
</comment>
<evidence type="ECO:0000256" key="2">
    <source>
        <dbReference type="SAM" id="Phobius"/>
    </source>
</evidence>
<accession>A0A4R4WPX4</accession>
<keyword evidence="2" id="KW-0472">Membrane</keyword>
<feature type="transmembrane region" description="Helical" evidence="2">
    <location>
        <begin position="70"/>
        <end position="90"/>
    </location>
</feature>
<evidence type="ECO:0000313" key="4">
    <source>
        <dbReference type="Proteomes" id="UP000295172"/>
    </source>
</evidence>
<sequence length="91" mass="9536">MPDQDSTSPAARPPGPLPDGSMPVYGGHPLPGMPGGDPVRPQLGWGPEFGNGRDYFFEHGRTPRARRSGLAVALPVLLVLAAALVVVAIVW</sequence>
<dbReference type="RefSeq" id="WP_132324566.1">
    <property type="nucleotide sequence ID" value="NZ_SMKR01000131.1"/>
</dbReference>
<dbReference type="Proteomes" id="UP000295172">
    <property type="component" value="Unassembled WGS sequence"/>
</dbReference>